<gene>
    <name evidence="2" type="ORF">GQ55_3G320300</name>
</gene>
<feature type="compositionally biased region" description="Pro residues" evidence="1">
    <location>
        <begin position="13"/>
        <end position="25"/>
    </location>
</feature>
<evidence type="ECO:0000256" key="1">
    <source>
        <dbReference type="SAM" id="MobiDB-lite"/>
    </source>
</evidence>
<evidence type="ECO:0000313" key="2">
    <source>
        <dbReference type="EMBL" id="PUZ66534.1"/>
    </source>
</evidence>
<accession>A0A2T7EFC4</accession>
<dbReference type="Gramene" id="PUZ66534">
    <property type="protein sequence ID" value="PUZ66534"/>
    <property type="gene ID" value="GQ55_3G320300"/>
</dbReference>
<reference evidence="2 3" key="1">
    <citation type="submission" date="2018-04" db="EMBL/GenBank/DDBJ databases">
        <title>WGS assembly of Panicum hallii var. hallii HAL2.</title>
        <authorList>
            <person name="Lovell J."/>
            <person name="Jenkins J."/>
            <person name="Lowry D."/>
            <person name="Mamidi S."/>
            <person name="Sreedasyam A."/>
            <person name="Weng X."/>
            <person name="Barry K."/>
            <person name="Bonette J."/>
            <person name="Campitelli B."/>
            <person name="Daum C."/>
            <person name="Gordon S."/>
            <person name="Gould B."/>
            <person name="Lipzen A."/>
            <person name="MacQueen A."/>
            <person name="Palacio-Mejia J."/>
            <person name="Plott C."/>
            <person name="Shakirov E."/>
            <person name="Shu S."/>
            <person name="Yoshinaga Y."/>
            <person name="Zane M."/>
            <person name="Rokhsar D."/>
            <person name="Grimwood J."/>
            <person name="Schmutz J."/>
            <person name="Juenger T."/>
        </authorList>
    </citation>
    <scope>NUCLEOTIDE SEQUENCE [LARGE SCALE GENOMIC DNA]</scope>
    <source>
        <strain evidence="3">cv. HAL2</strain>
    </source>
</reference>
<feature type="compositionally biased region" description="Low complexity" evidence="1">
    <location>
        <begin position="47"/>
        <end position="57"/>
    </location>
</feature>
<feature type="region of interest" description="Disordered" evidence="1">
    <location>
        <begin position="1"/>
        <end position="61"/>
    </location>
</feature>
<dbReference type="EMBL" id="CM009751">
    <property type="protein sequence ID" value="PUZ66534.1"/>
    <property type="molecule type" value="Genomic_DNA"/>
</dbReference>
<evidence type="ECO:0000313" key="3">
    <source>
        <dbReference type="Proteomes" id="UP000244336"/>
    </source>
</evidence>
<organism evidence="2 3">
    <name type="scientific">Panicum hallii var. hallii</name>
    <dbReference type="NCBI Taxonomy" id="1504633"/>
    <lineage>
        <taxon>Eukaryota</taxon>
        <taxon>Viridiplantae</taxon>
        <taxon>Streptophyta</taxon>
        <taxon>Embryophyta</taxon>
        <taxon>Tracheophyta</taxon>
        <taxon>Spermatophyta</taxon>
        <taxon>Magnoliopsida</taxon>
        <taxon>Liliopsida</taxon>
        <taxon>Poales</taxon>
        <taxon>Poaceae</taxon>
        <taxon>PACMAD clade</taxon>
        <taxon>Panicoideae</taxon>
        <taxon>Panicodae</taxon>
        <taxon>Paniceae</taxon>
        <taxon>Panicinae</taxon>
        <taxon>Panicum</taxon>
        <taxon>Panicum sect. Panicum</taxon>
    </lineage>
</organism>
<dbReference type="AlphaFoldDB" id="A0A2T7EFC4"/>
<proteinExistence type="predicted"/>
<keyword evidence="3" id="KW-1185">Reference proteome</keyword>
<name>A0A2T7EFC4_9POAL</name>
<dbReference type="Proteomes" id="UP000244336">
    <property type="component" value="Chromosome 3"/>
</dbReference>
<feature type="compositionally biased region" description="Polar residues" evidence="1">
    <location>
        <begin position="1"/>
        <end position="11"/>
    </location>
</feature>
<sequence length="142" mass="15468">MAAATLGSQFNLPPLPSPPPPPPTFVPYVRVPSPQVGSTSTHPRGVSASPSTPPSTARNIFGGDCADENSTHNFVGLRPMKISDIFSSAQKADENRRIFSSATVADENSFIFVGSRRKRAYFRRVYFVGLFSSGRRKYAVFL</sequence>
<protein>
    <submittedName>
        <fullName evidence="2">Uncharacterized protein</fullName>
    </submittedName>
</protein>